<organism evidence="9 10">
    <name type="scientific">Dioscorea cayennensis subsp. rotundata</name>
    <name type="common">White Guinea yam</name>
    <name type="synonym">Dioscorea rotundata</name>
    <dbReference type="NCBI Taxonomy" id="55577"/>
    <lineage>
        <taxon>Eukaryota</taxon>
        <taxon>Viridiplantae</taxon>
        <taxon>Streptophyta</taxon>
        <taxon>Embryophyta</taxon>
        <taxon>Tracheophyta</taxon>
        <taxon>Spermatophyta</taxon>
        <taxon>Magnoliopsida</taxon>
        <taxon>Liliopsida</taxon>
        <taxon>Dioscoreales</taxon>
        <taxon>Dioscoreaceae</taxon>
        <taxon>Dioscorea</taxon>
    </lineage>
</organism>
<gene>
    <name evidence="10" type="primary">LOC120265405</name>
</gene>
<proteinExistence type="inferred from homology"/>
<name>A0AB40BSK8_DIOCR</name>
<dbReference type="Gene3D" id="3.40.50.300">
    <property type="entry name" value="P-loop containing nucleotide triphosphate hydrolases"/>
    <property type="match status" value="1"/>
</dbReference>
<reference evidence="10" key="1">
    <citation type="submission" date="2025-08" db="UniProtKB">
        <authorList>
            <consortium name="RefSeq"/>
        </authorList>
    </citation>
    <scope>IDENTIFICATION</scope>
</reference>
<evidence type="ECO:0000256" key="3">
    <source>
        <dbReference type="ARBA" id="ARBA00022737"/>
    </source>
</evidence>
<dbReference type="InterPro" id="IPR002182">
    <property type="entry name" value="NB-ARC"/>
</dbReference>
<feature type="compositionally biased region" description="Basic and acidic residues" evidence="6">
    <location>
        <begin position="155"/>
        <end position="167"/>
    </location>
</feature>
<dbReference type="GO" id="GO:0043531">
    <property type="term" value="F:ADP binding"/>
    <property type="evidence" value="ECO:0007669"/>
    <property type="project" value="InterPro"/>
</dbReference>
<dbReference type="PRINTS" id="PR00364">
    <property type="entry name" value="DISEASERSIST"/>
</dbReference>
<evidence type="ECO:0000256" key="2">
    <source>
        <dbReference type="ARBA" id="ARBA00022614"/>
    </source>
</evidence>
<keyword evidence="3" id="KW-0677">Repeat</keyword>
<evidence type="ECO:0000256" key="1">
    <source>
        <dbReference type="ARBA" id="ARBA00008894"/>
    </source>
</evidence>
<dbReference type="RefSeq" id="XP_039129228.1">
    <property type="nucleotide sequence ID" value="XM_039273294.1"/>
</dbReference>
<comment type="similarity">
    <text evidence="1">Belongs to the disease resistance NB-LRR family.</text>
</comment>
<keyword evidence="9" id="KW-1185">Reference proteome</keyword>
<evidence type="ECO:0000259" key="7">
    <source>
        <dbReference type="Pfam" id="PF00931"/>
    </source>
</evidence>
<dbReference type="InterPro" id="IPR027417">
    <property type="entry name" value="P-loop_NTPase"/>
</dbReference>
<evidence type="ECO:0000259" key="8">
    <source>
        <dbReference type="Pfam" id="PF18052"/>
    </source>
</evidence>
<evidence type="ECO:0000256" key="6">
    <source>
        <dbReference type="SAM" id="MobiDB-lite"/>
    </source>
</evidence>
<feature type="domain" description="NB-ARC" evidence="7">
    <location>
        <begin position="194"/>
        <end position="320"/>
    </location>
</feature>
<keyword evidence="4" id="KW-0547">Nucleotide-binding</keyword>
<feature type="region of interest" description="Disordered" evidence="6">
    <location>
        <begin position="155"/>
        <end position="178"/>
    </location>
</feature>
<dbReference type="SUPFAM" id="SSF52540">
    <property type="entry name" value="P-loop containing nucleoside triphosphate hydrolases"/>
    <property type="match status" value="1"/>
</dbReference>
<evidence type="ECO:0000256" key="4">
    <source>
        <dbReference type="ARBA" id="ARBA00022741"/>
    </source>
</evidence>
<protein>
    <submittedName>
        <fullName evidence="10">Disease resistance protein RGA2-like</fullName>
    </submittedName>
</protein>
<dbReference type="InterPro" id="IPR041118">
    <property type="entry name" value="Rx_N"/>
</dbReference>
<dbReference type="AlphaFoldDB" id="A0AB40BSK8"/>
<evidence type="ECO:0000256" key="5">
    <source>
        <dbReference type="ARBA" id="ARBA00022821"/>
    </source>
</evidence>
<dbReference type="Pfam" id="PF18052">
    <property type="entry name" value="Rx_N"/>
    <property type="match status" value="1"/>
</dbReference>
<evidence type="ECO:0000313" key="9">
    <source>
        <dbReference type="Proteomes" id="UP001515500"/>
    </source>
</evidence>
<keyword evidence="2" id="KW-0433">Leucine-rich repeat</keyword>
<keyword evidence="5" id="KW-0611">Plant defense</keyword>
<accession>A0AB40BSK8</accession>
<dbReference type="Gene3D" id="1.20.5.4130">
    <property type="match status" value="1"/>
</dbReference>
<feature type="domain" description="Disease resistance N-terminal" evidence="8">
    <location>
        <begin position="21"/>
        <end position="114"/>
    </location>
</feature>
<dbReference type="PANTHER" id="PTHR19338">
    <property type="entry name" value="TRANSLOCASE OF INNER MITOCHONDRIAL MEMBRANE 13 HOMOLOG"/>
    <property type="match status" value="1"/>
</dbReference>
<sequence length="330" mass="37886">MALQLLVQAALALFGDKIKDKVSDLLADHGLSTAISAFSLFGSVEPEVDKLRHTYDRIQALFKDADERRYIEDEAVKLWLRHLRDIHFEADDVLDEFRTFLGASELNSKKRKRRWYEFFMSMFPSCSPGPMLKRRRIKGTIDEIREKFDSVAEDREKLSLRPGDAKRKSNQSRESQIWQSTGSLVDESRVLGREDDLSDIVARLTENSGDDIQVISICGMGGLGKTTLAQQAFGNLRIKATFSSRMRIWVSVRKDFDVERTTREIIEAITKTNCNALNFDVLQNMLLDLLEERFLLVLDNVWWEDPMFWEALKVPLVLAKSKGKQGFGDN</sequence>
<dbReference type="GeneID" id="120265405"/>
<dbReference type="Proteomes" id="UP001515500">
    <property type="component" value="Chromosome 7"/>
</dbReference>
<dbReference type="Pfam" id="PF00931">
    <property type="entry name" value="NB-ARC"/>
    <property type="match status" value="1"/>
</dbReference>
<dbReference type="GO" id="GO:0006952">
    <property type="term" value="P:defense response"/>
    <property type="evidence" value="ECO:0007669"/>
    <property type="project" value="UniProtKB-KW"/>
</dbReference>
<evidence type="ECO:0000313" key="10">
    <source>
        <dbReference type="RefSeq" id="XP_039129228.1"/>
    </source>
</evidence>
<dbReference type="PANTHER" id="PTHR19338:SF73">
    <property type="entry name" value="DISEASE RESISTANCE PROTEIN RGA2-LIKE"/>
    <property type="match status" value="1"/>
</dbReference>